<gene>
    <name evidence="1" type="ORF">NM208_g5880</name>
</gene>
<name>A0ACC1SF96_9HYPO</name>
<sequence>MPIEKPAVKRQVRTEAQLNRKRFTDRVKHRENRQDHQARMNRIEESISHILHDLRAISTQLQTSNSLIAQTRPEPSLMDDTSEHSLVDDTSEHTTTSHGSMSFLNREFALDSFLSSSFSDWPILPNPESPSLSIYRPTPPLIDCRCGVHHSSQTDCLEYCSFTVLYETHSAFPQDPYRARSIPRNPSLSDLTFPATCKNPVVRFLSAFIRGFKLKNPETMFGIYFFGYRLMRWRLNPDPASREDVPLWLLPTEVQKTVPHPVSIDYIPWPKLRDVLCLNQNKDNRHTVKLYLESLRLNWPPGISLLCMDEKRRANFSPDLERITFDLQNWELGPPWTDCFPHLTRFASL</sequence>
<proteinExistence type="predicted"/>
<comment type="caution">
    <text evidence="1">The sequence shown here is derived from an EMBL/GenBank/DDBJ whole genome shotgun (WGS) entry which is preliminary data.</text>
</comment>
<organism evidence="1 2">
    <name type="scientific">Fusarium decemcellulare</name>
    <dbReference type="NCBI Taxonomy" id="57161"/>
    <lineage>
        <taxon>Eukaryota</taxon>
        <taxon>Fungi</taxon>
        <taxon>Dikarya</taxon>
        <taxon>Ascomycota</taxon>
        <taxon>Pezizomycotina</taxon>
        <taxon>Sordariomycetes</taxon>
        <taxon>Hypocreomycetidae</taxon>
        <taxon>Hypocreales</taxon>
        <taxon>Nectriaceae</taxon>
        <taxon>Fusarium</taxon>
        <taxon>Fusarium decemcellulare species complex</taxon>
    </lineage>
</organism>
<protein>
    <submittedName>
        <fullName evidence="1">Uncharacterized protein</fullName>
    </submittedName>
</protein>
<dbReference type="EMBL" id="JANRMS010000516">
    <property type="protein sequence ID" value="KAJ3538503.1"/>
    <property type="molecule type" value="Genomic_DNA"/>
</dbReference>
<keyword evidence="2" id="KW-1185">Reference proteome</keyword>
<reference evidence="1" key="1">
    <citation type="submission" date="2022-08" db="EMBL/GenBank/DDBJ databases">
        <title>Genome Sequence of Fusarium decemcellulare.</title>
        <authorList>
            <person name="Buettner E."/>
        </authorList>
    </citation>
    <scope>NUCLEOTIDE SEQUENCE</scope>
    <source>
        <strain evidence="1">Babe19</strain>
    </source>
</reference>
<evidence type="ECO:0000313" key="2">
    <source>
        <dbReference type="Proteomes" id="UP001148629"/>
    </source>
</evidence>
<evidence type="ECO:0000313" key="1">
    <source>
        <dbReference type="EMBL" id="KAJ3538503.1"/>
    </source>
</evidence>
<accession>A0ACC1SF96</accession>
<dbReference type="Proteomes" id="UP001148629">
    <property type="component" value="Unassembled WGS sequence"/>
</dbReference>